<organism evidence="1 2">
    <name type="scientific">Prevotella corporis</name>
    <dbReference type="NCBI Taxonomy" id="28128"/>
    <lineage>
        <taxon>Bacteria</taxon>
        <taxon>Pseudomonadati</taxon>
        <taxon>Bacteroidota</taxon>
        <taxon>Bacteroidia</taxon>
        <taxon>Bacteroidales</taxon>
        <taxon>Prevotellaceae</taxon>
        <taxon>Prevotella</taxon>
    </lineage>
</organism>
<dbReference type="AlphaFoldDB" id="A0A133PTM7"/>
<name>A0A133PTM7_9BACT</name>
<comment type="caution">
    <text evidence="1">The sequence shown here is derived from an EMBL/GenBank/DDBJ whole genome shotgun (WGS) entry which is preliminary data.</text>
</comment>
<evidence type="ECO:0000313" key="2">
    <source>
        <dbReference type="Proteomes" id="UP000070533"/>
    </source>
</evidence>
<sequence>MHSLICPFNYVCIYNKLLCKDTIFRIQYGIILIKITKFVK</sequence>
<protein>
    <submittedName>
        <fullName evidence="1">Uncharacterized protein</fullName>
    </submittedName>
</protein>
<dbReference type="Proteomes" id="UP000070533">
    <property type="component" value="Unassembled WGS sequence"/>
</dbReference>
<proteinExistence type="predicted"/>
<evidence type="ECO:0000313" key="1">
    <source>
        <dbReference type="EMBL" id="KXA32424.1"/>
    </source>
</evidence>
<keyword evidence="2" id="KW-1185">Reference proteome</keyword>
<accession>A0A133PTM7</accession>
<dbReference type="EMBL" id="LRQG01000256">
    <property type="protein sequence ID" value="KXA32424.1"/>
    <property type="molecule type" value="Genomic_DNA"/>
</dbReference>
<gene>
    <name evidence="1" type="ORF">HMPREF3226_02665</name>
</gene>
<reference evidence="2" key="1">
    <citation type="submission" date="2016-01" db="EMBL/GenBank/DDBJ databases">
        <authorList>
            <person name="Mitreva M."/>
            <person name="Pepin K.H."/>
            <person name="Mihindukulasuriya K.A."/>
            <person name="Fulton R."/>
            <person name="Fronick C."/>
            <person name="O'Laughlin M."/>
            <person name="Miner T."/>
            <person name="Herter B."/>
            <person name="Rosa B.A."/>
            <person name="Cordes M."/>
            <person name="Tomlinson C."/>
            <person name="Wollam A."/>
            <person name="Palsikar V.B."/>
            <person name="Mardis E.R."/>
            <person name="Wilson R.K."/>
        </authorList>
    </citation>
    <scope>NUCLEOTIDE SEQUENCE [LARGE SCALE GENOMIC DNA]</scope>
    <source>
        <strain evidence="2">MJR7716</strain>
    </source>
</reference>